<dbReference type="OrthoDB" id="4825957at2759"/>
<evidence type="ECO:0008006" key="4">
    <source>
        <dbReference type="Google" id="ProtNLM"/>
    </source>
</evidence>
<reference evidence="3" key="2">
    <citation type="journal article" date="2019" name="Mol. Plant Microbe Interact.">
        <title>Genome sequence resources for four phytopathogenic fungi from the Colletotrichum orbiculare species complex.</title>
        <authorList>
            <person name="Gan P."/>
            <person name="Tsushima A."/>
            <person name="Narusaka M."/>
            <person name="Narusaka Y."/>
            <person name="Takano Y."/>
            <person name="Kubo Y."/>
            <person name="Shirasu K."/>
        </authorList>
    </citation>
    <scope>GENOME REANNOTATION</scope>
    <source>
        <strain evidence="3">104-T / ATCC 96160 / CBS 514.97 / LARS 414 / MAFF 240422</strain>
    </source>
</reference>
<feature type="chain" id="PRO_5019809968" description="Nudix domain-containing protein" evidence="1">
    <location>
        <begin position="28"/>
        <end position="385"/>
    </location>
</feature>
<dbReference type="SUPFAM" id="SSF55811">
    <property type="entry name" value="Nudix"/>
    <property type="match status" value="1"/>
</dbReference>
<evidence type="ECO:0000313" key="2">
    <source>
        <dbReference type="EMBL" id="TDZ21708.1"/>
    </source>
</evidence>
<gene>
    <name evidence="2" type="ORF">Cob_v005306</name>
</gene>
<accession>A0A484FUN7</accession>
<organism evidence="2 3">
    <name type="scientific">Colletotrichum orbiculare (strain 104-T / ATCC 96160 / CBS 514.97 / LARS 414 / MAFF 240422)</name>
    <name type="common">Cucumber anthracnose fungus</name>
    <name type="synonym">Colletotrichum lagenarium</name>
    <dbReference type="NCBI Taxonomy" id="1213857"/>
    <lineage>
        <taxon>Eukaryota</taxon>
        <taxon>Fungi</taxon>
        <taxon>Dikarya</taxon>
        <taxon>Ascomycota</taxon>
        <taxon>Pezizomycotina</taxon>
        <taxon>Sordariomycetes</taxon>
        <taxon>Hypocreomycetidae</taxon>
        <taxon>Glomerellales</taxon>
        <taxon>Glomerellaceae</taxon>
        <taxon>Colletotrichum</taxon>
        <taxon>Colletotrichum orbiculare species complex</taxon>
    </lineage>
</organism>
<feature type="signal peptide" evidence="1">
    <location>
        <begin position="1"/>
        <end position="27"/>
    </location>
</feature>
<proteinExistence type="predicted"/>
<keyword evidence="3" id="KW-1185">Reference proteome</keyword>
<name>A0A484FUN7_COLOR</name>
<dbReference type="EMBL" id="AMCV02000013">
    <property type="protein sequence ID" value="TDZ21708.1"/>
    <property type="molecule type" value="Genomic_DNA"/>
</dbReference>
<dbReference type="AlphaFoldDB" id="A0A484FUN7"/>
<evidence type="ECO:0000256" key="1">
    <source>
        <dbReference type="SAM" id="SignalP"/>
    </source>
</evidence>
<sequence length="385" mass="41194">MFFTVFFSERCFPIALWGAFSLVTVTAQNSDGLLAGDDNDWAEFVDVEPWYLPPDAIEGGDKDGSMVIMTGRVRCGVVAFDKNGNVGMIPANGDFAKVGYILPRGGYDARPDYDKDLSDCVLRESREEGGFVIERETLTPLGLSKGGAVYWFKGTITEVVEPTEKRTEDPVLLSVAKAREQLLKPPNKPSKKADMRMAFAEALKADDRKSYRNTFKAGGGKSPYSFNDIGAATEVYSAEFKAGAEPIVKIEVDTLMSKLVARNPLNSQDGTQKRVSLAQMMGSVWVSKGKGIDKVGAVAFEDVADEKTAAAITAAQGDLGSTGADFEVNPNDSTPWGRLVTSPLGEEVQTIAAAAGQTISKISVTASPVGIVFDLVALASSSSRL</sequence>
<dbReference type="Proteomes" id="UP000014480">
    <property type="component" value="Unassembled WGS sequence"/>
</dbReference>
<evidence type="ECO:0000313" key="3">
    <source>
        <dbReference type="Proteomes" id="UP000014480"/>
    </source>
</evidence>
<dbReference type="STRING" id="1213857.A0A484FUN7"/>
<dbReference type="Gene3D" id="3.90.79.10">
    <property type="entry name" value="Nucleoside Triphosphate Pyrophosphohydrolase"/>
    <property type="match status" value="1"/>
</dbReference>
<keyword evidence="1" id="KW-0732">Signal</keyword>
<comment type="caution">
    <text evidence="2">The sequence shown here is derived from an EMBL/GenBank/DDBJ whole genome shotgun (WGS) entry which is preliminary data.</text>
</comment>
<protein>
    <recommendedName>
        <fullName evidence="4">Nudix domain-containing protein</fullName>
    </recommendedName>
</protein>
<dbReference type="InterPro" id="IPR015797">
    <property type="entry name" value="NUDIX_hydrolase-like_dom_sf"/>
</dbReference>
<reference evidence="3" key="1">
    <citation type="journal article" date="2013" name="New Phytol.">
        <title>Comparative genomic and transcriptomic analyses reveal the hemibiotrophic stage shift of Colletotrichum fungi.</title>
        <authorList>
            <person name="Gan P."/>
            <person name="Ikeda K."/>
            <person name="Irieda H."/>
            <person name="Narusaka M."/>
            <person name="O'Connell R.J."/>
            <person name="Narusaka Y."/>
            <person name="Takano Y."/>
            <person name="Kubo Y."/>
            <person name="Shirasu K."/>
        </authorList>
    </citation>
    <scope>NUCLEOTIDE SEQUENCE [LARGE SCALE GENOMIC DNA]</scope>
    <source>
        <strain evidence="3">104-T / ATCC 96160 / CBS 514.97 / LARS 414 / MAFF 240422</strain>
    </source>
</reference>